<name>A0ACC1T4Y0_9APHY</name>
<dbReference type="EMBL" id="JANHOG010000612">
    <property type="protein sequence ID" value="KAJ3552823.1"/>
    <property type="molecule type" value="Genomic_DNA"/>
</dbReference>
<proteinExistence type="predicted"/>
<dbReference type="Proteomes" id="UP001148662">
    <property type="component" value="Unassembled WGS sequence"/>
</dbReference>
<keyword evidence="2" id="KW-1185">Reference proteome</keyword>
<gene>
    <name evidence="1" type="ORF">NM688_g3950</name>
</gene>
<sequence length="259" mass="29660">MSLSHAEYKLLPQLSVHGDSRNDDPPVQSSRLVSKIRTLRCLLAVQSIALLAVLLYLVQHRESGPSTCPQLLYSPVQDEIVYESKMFFKGQNRSSSVYSNDPSDQVDQAWHDLYARFEVLQIPKDDAMRLPNKTIPVAADPSQYIISVSVFHQLHCLDILRKVIHSDYYADPVTGDIGLLLHEEIPDHVGHCLDFLRQGVMCAADVSPMIWYWREDRQAMSLELGAAHTCRRWENIDQWARAHILRYRFDMSHHVEAGP</sequence>
<protein>
    <submittedName>
        <fullName evidence="1">Uncharacterized protein</fullName>
    </submittedName>
</protein>
<comment type="caution">
    <text evidence="1">The sequence shown here is derived from an EMBL/GenBank/DDBJ whole genome shotgun (WGS) entry which is preliminary data.</text>
</comment>
<organism evidence="1 2">
    <name type="scientific">Phlebia brevispora</name>
    <dbReference type="NCBI Taxonomy" id="194682"/>
    <lineage>
        <taxon>Eukaryota</taxon>
        <taxon>Fungi</taxon>
        <taxon>Dikarya</taxon>
        <taxon>Basidiomycota</taxon>
        <taxon>Agaricomycotina</taxon>
        <taxon>Agaricomycetes</taxon>
        <taxon>Polyporales</taxon>
        <taxon>Meruliaceae</taxon>
        <taxon>Phlebia</taxon>
    </lineage>
</organism>
<evidence type="ECO:0000313" key="2">
    <source>
        <dbReference type="Proteomes" id="UP001148662"/>
    </source>
</evidence>
<reference evidence="1" key="1">
    <citation type="submission" date="2022-07" db="EMBL/GenBank/DDBJ databases">
        <title>Genome Sequence of Phlebia brevispora.</title>
        <authorList>
            <person name="Buettner E."/>
        </authorList>
    </citation>
    <scope>NUCLEOTIDE SEQUENCE</scope>
    <source>
        <strain evidence="1">MPL23</strain>
    </source>
</reference>
<accession>A0ACC1T4Y0</accession>
<evidence type="ECO:0000313" key="1">
    <source>
        <dbReference type="EMBL" id="KAJ3552823.1"/>
    </source>
</evidence>